<accession>A0A5E7AK39</accession>
<organism evidence="1 2">
    <name type="scientific">Pseudomonas fluorescens</name>
    <dbReference type="NCBI Taxonomy" id="294"/>
    <lineage>
        <taxon>Bacteria</taxon>
        <taxon>Pseudomonadati</taxon>
        <taxon>Pseudomonadota</taxon>
        <taxon>Gammaproteobacteria</taxon>
        <taxon>Pseudomonadales</taxon>
        <taxon>Pseudomonadaceae</taxon>
        <taxon>Pseudomonas</taxon>
    </lineage>
</organism>
<dbReference type="Proteomes" id="UP000326437">
    <property type="component" value="Unassembled WGS sequence"/>
</dbReference>
<evidence type="ECO:0000313" key="2">
    <source>
        <dbReference type="Proteomes" id="UP000326437"/>
    </source>
</evidence>
<reference evidence="1 2" key="1">
    <citation type="submission" date="2019-09" db="EMBL/GenBank/DDBJ databases">
        <authorList>
            <person name="Chandra G."/>
            <person name="Truman W A."/>
        </authorList>
    </citation>
    <scope>NUCLEOTIDE SEQUENCE [LARGE SCALE GENOMIC DNA]</scope>
    <source>
        <strain evidence="1">PS685</strain>
    </source>
</reference>
<protein>
    <submittedName>
        <fullName evidence="1">Uncharacterized protein</fullName>
    </submittedName>
</protein>
<name>A0A5E7AK39_PSEFL</name>
<gene>
    <name evidence="1" type="ORF">PS685_05253</name>
</gene>
<sequence>MEQATRLCPLDVVAVVTELKLGRLLAQGVHVLDQETEGSVLIAASLGEAVVAQQTVPQALAQVVDRLQVDRAQPQSLGQARFIQGFAGQQDSGEHQDFGAGGDVEQGRAVELLGPGTAVKRRHLARCGQGTETQEPGRE</sequence>
<dbReference type="EMBL" id="CABVHO010000325">
    <property type="protein sequence ID" value="VVN75083.1"/>
    <property type="molecule type" value="Genomic_DNA"/>
</dbReference>
<proteinExistence type="predicted"/>
<dbReference type="AlphaFoldDB" id="A0A5E7AK39"/>
<evidence type="ECO:0000313" key="1">
    <source>
        <dbReference type="EMBL" id="VVN75083.1"/>
    </source>
</evidence>